<evidence type="ECO:0000256" key="2">
    <source>
        <dbReference type="ARBA" id="ARBA00010770"/>
    </source>
</evidence>
<sequence>MPVSNIGNAASDLSVDMISPPLGDFRHTMHVGRGGDVFGDTSFLSNYGGIKEPGSPDSTSDISPIIKNAISLPQLNIDSPNGCLQRSGFVTLPRLSRIDRQFHDGNAQKGSAPDSGRLTRTRSDSLTSFTVDLGPSLMAEVLGLIDDPNRLRISNHSQEAGEEEQGEEGDDNSSLTETPVQTPLVTSPDLSVCSGSIGQDTNNRRCSGTSDLTEEEDRKSVRTPDASARSPHRSEPVMEAERFQKAADVLSRHYGGGSFTKGVRRSSSGTNQSISQSREASHESSEEEEEIKV</sequence>
<name>A0A3Q4G5J5_NEOBR</name>
<evidence type="ECO:0000256" key="3">
    <source>
        <dbReference type="SAM" id="MobiDB-lite"/>
    </source>
</evidence>
<feature type="compositionally biased region" description="Acidic residues" evidence="3">
    <location>
        <begin position="160"/>
        <end position="171"/>
    </location>
</feature>
<organism evidence="5 6">
    <name type="scientific">Neolamprologus brichardi</name>
    <name type="common">Fairy cichlid</name>
    <name type="synonym">Lamprologus brichardi</name>
    <dbReference type="NCBI Taxonomy" id="32507"/>
    <lineage>
        <taxon>Eukaryota</taxon>
        <taxon>Metazoa</taxon>
        <taxon>Chordata</taxon>
        <taxon>Craniata</taxon>
        <taxon>Vertebrata</taxon>
        <taxon>Euteleostomi</taxon>
        <taxon>Actinopterygii</taxon>
        <taxon>Neopterygii</taxon>
        <taxon>Teleostei</taxon>
        <taxon>Neoteleostei</taxon>
        <taxon>Acanthomorphata</taxon>
        <taxon>Ovalentaria</taxon>
        <taxon>Cichlomorphae</taxon>
        <taxon>Cichliformes</taxon>
        <taxon>Cichlidae</taxon>
        <taxon>African cichlids</taxon>
        <taxon>Pseudocrenilabrinae</taxon>
        <taxon>Lamprologini</taxon>
        <taxon>Neolamprologus</taxon>
    </lineage>
</organism>
<accession>A0A3Q4G5J5</accession>
<dbReference type="InterPro" id="IPR051296">
    <property type="entry name" value="Cdc42_Effector_BORG/CEP"/>
</dbReference>
<evidence type="ECO:0000313" key="5">
    <source>
        <dbReference type="Ensembl" id="ENSNBRP00000003601.1"/>
    </source>
</evidence>
<dbReference type="GeneTree" id="ENSGT00940000160068"/>
<dbReference type="Bgee" id="ENSNBRG00000002871">
    <property type="expression patterns" value="Expressed in mesonephros and 2 other cell types or tissues"/>
</dbReference>
<dbReference type="STRING" id="32507.ENSNBRP00000003601"/>
<dbReference type="AlphaFoldDB" id="A0A3Q4G5J5"/>
<feature type="domain" description="CRIB" evidence="4">
    <location>
        <begin position="18"/>
        <end position="32"/>
    </location>
</feature>
<reference evidence="5" key="2">
    <citation type="submission" date="2025-09" db="UniProtKB">
        <authorList>
            <consortium name="Ensembl"/>
        </authorList>
    </citation>
    <scope>IDENTIFICATION</scope>
</reference>
<dbReference type="GO" id="GO:0012505">
    <property type="term" value="C:endomembrane system"/>
    <property type="evidence" value="ECO:0007669"/>
    <property type="project" value="UniProtKB-SubCell"/>
</dbReference>
<dbReference type="GO" id="GO:0007266">
    <property type="term" value="P:Rho protein signal transduction"/>
    <property type="evidence" value="ECO:0007669"/>
    <property type="project" value="TreeGrafter"/>
</dbReference>
<feature type="compositionally biased region" description="Basic and acidic residues" evidence="3">
    <location>
        <begin position="232"/>
        <end position="241"/>
    </location>
</feature>
<reference evidence="5" key="1">
    <citation type="submission" date="2025-08" db="UniProtKB">
        <authorList>
            <consortium name="Ensembl"/>
        </authorList>
    </citation>
    <scope>IDENTIFICATION</scope>
</reference>
<dbReference type="GO" id="GO:0030838">
    <property type="term" value="P:positive regulation of actin filament polymerization"/>
    <property type="evidence" value="ECO:0007669"/>
    <property type="project" value="TreeGrafter"/>
</dbReference>
<evidence type="ECO:0000313" key="6">
    <source>
        <dbReference type="Proteomes" id="UP000261580"/>
    </source>
</evidence>
<dbReference type="GO" id="GO:0005886">
    <property type="term" value="C:plasma membrane"/>
    <property type="evidence" value="ECO:0007669"/>
    <property type="project" value="TreeGrafter"/>
</dbReference>
<feature type="compositionally biased region" description="Low complexity" evidence="3">
    <location>
        <begin position="265"/>
        <end position="278"/>
    </location>
</feature>
<dbReference type="SMART" id="SM00285">
    <property type="entry name" value="PBD"/>
    <property type="match status" value="1"/>
</dbReference>
<dbReference type="Ensembl" id="ENSNBRT00000003724.1">
    <property type="protein sequence ID" value="ENSNBRP00000003601.1"/>
    <property type="gene ID" value="ENSNBRG00000002871.1"/>
</dbReference>
<dbReference type="PANTHER" id="PTHR15344">
    <property type="entry name" value="CDC42 EFFECTOR PROTEIN BORG"/>
    <property type="match status" value="1"/>
</dbReference>
<dbReference type="GO" id="GO:0005737">
    <property type="term" value="C:cytoplasm"/>
    <property type="evidence" value="ECO:0007669"/>
    <property type="project" value="TreeGrafter"/>
</dbReference>
<dbReference type="GO" id="GO:0031267">
    <property type="term" value="F:small GTPase binding"/>
    <property type="evidence" value="ECO:0007669"/>
    <property type="project" value="TreeGrafter"/>
</dbReference>
<feature type="region of interest" description="Disordered" evidence="3">
    <location>
        <begin position="101"/>
        <end position="121"/>
    </location>
</feature>
<dbReference type="Proteomes" id="UP000261580">
    <property type="component" value="Unassembled WGS sequence"/>
</dbReference>
<feature type="compositionally biased region" description="Polar residues" evidence="3">
    <location>
        <begin position="172"/>
        <end position="211"/>
    </location>
</feature>
<dbReference type="GO" id="GO:0008360">
    <property type="term" value="P:regulation of cell shape"/>
    <property type="evidence" value="ECO:0007669"/>
    <property type="project" value="TreeGrafter"/>
</dbReference>
<dbReference type="InterPro" id="IPR029273">
    <property type="entry name" value="Cdc42_effect-like"/>
</dbReference>
<feature type="region of interest" description="Disordered" evidence="3">
    <location>
        <begin position="158"/>
        <end position="241"/>
    </location>
</feature>
<dbReference type="GO" id="GO:0005856">
    <property type="term" value="C:cytoskeleton"/>
    <property type="evidence" value="ECO:0007669"/>
    <property type="project" value="TreeGrafter"/>
</dbReference>
<proteinExistence type="inferred from homology"/>
<dbReference type="InterPro" id="IPR000095">
    <property type="entry name" value="CRIB_dom"/>
</dbReference>
<evidence type="ECO:0000259" key="4">
    <source>
        <dbReference type="PROSITE" id="PS50108"/>
    </source>
</evidence>
<protein>
    <submittedName>
        <fullName evidence="5">CDC42 effector protein (Rho GTPase binding) 1b</fullName>
    </submittedName>
</protein>
<dbReference type="GO" id="GO:0031274">
    <property type="term" value="P:positive regulation of pseudopodium assembly"/>
    <property type="evidence" value="ECO:0007669"/>
    <property type="project" value="TreeGrafter"/>
</dbReference>
<dbReference type="PROSITE" id="PS50108">
    <property type="entry name" value="CRIB"/>
    <property type="match status" value="1"/>
</dbReference>
<evidence type="ECO:0000256" key="1">
    <source>
        <dbReference type="ARBA" id="ARBA00004184"/>
    </source>
</evidence>
<comment type="similarity">
    <text evidence="2">Belongs to the BORG/CEP family.</text>
</comment>
<dbReference type="PANTHER" id="PTHR15344:SF22">
    <property type="entry name" value="CDC42 EFFECTOR PROTEIN (RHO GTPASE-BINDING) 1B"/>
    <property type="match status" value="1"/>
</dbReference>
<comment type="subcellular location">
    <subcellularLocation>
        <location evidence="1">Endomembrane system</location>
        <topology evidence="1">Peripheral membrane protein</topology>
    </subcellularLocation>
</comment>
<dbReference type="Pfam" id="PF00786">
    <property type="entry name" value="PBD"/>
    <property type="match status" value="1"/>
</dbReference>
<keyword evidence="6" id="KW-1185">Reference proteome</keyword>
<dbReference type="OMA" id="EESGHAW"/>
<dbReference type="Pfam" id="PF14957">
    <property type="entry name" value="BORG_CEP"/>
    <property type="match status" value="1"/>
</dbReference>
<feature type="region of interest" description="Disordered" evidence="3">
    <location>
        <begin position="253"/>
        <end position="293"/>
    </location>
</feature>